<organism evidence="2 3">
    <name type="scientific">Tritonibacter multivorans</name>
    <dbReference type="NCBI Taxonomy" id="928856"/>
    <lineage>
        <taxon>Bacteria</taxon>
        <taxon>Pseudomonadati</taxon>
        <taxon>Pseudomonadota</taxon>
        <taxon>Alphaproteobacteria</taxon>
        <taxon>Rhodobacterales</taxon>
        <taxon>Paracoccaceae</taxon>
        <taxon>Tritonibacter</taxon>
    </lineage>
</organism>
<reference evidence="2 3" key="1">
    <citation type="submission" date="2015-09" db="EMBL/GenBank/DDBJ databases">
        <authorList>
            <consortium name="Swine Surveillance"/>
        </authorList>
    </citation>
    <scope>NUCLEOTIDE SEQUENCE [LARGE SCALE GENOMIC DNA]</scope>
    <source>
        <strain evidence="2 3">CECT 7557</strain>
    </source>
</reference>
<sequence>MHNEPGGSSFDIKGILKAQCNRSPMLFIDRVCECVPGQSARSEKNFTYNEWFFPTHYEDDPNVPGFVLVESLTQSFLMAFLSLPEHFGSRTSFLNIKDATFRRRVVPGDRLVIDSQIASFKRGIARGTSIGRVDGELAVSAEVTIGLPKILEQYKPKT</sequence>
<dbReference type="GO" id="GO:0019171">
    <property type="term" value="F:(3R)-hydroxyacyl-[acyl-carrier-protein] dehydratase activity"/>
    <property type="evidence" value="ECO:0007669"/>
    <property type="project" value="UniProtKB-EC"/>
</dbReference>
<proteinExistence type="predicted"/>
<gene>
    <name evidence="2" type="primary">fabZ_1</name>
    <name evidence="2" type="ORF">TRM7557_00083</name>
</gene>
<dbReference type="SUPFAM" id="SSF54637">
    <property type="entry name" value="Thioesterase/thiol ester dehydrase-isomerase"/>
    <property type="match status" value="1"/>
</dbReference>
<name>A0A0P1FZK3_9RHOB</name>
<dbReference type="Pfam" id="PF07977">
    <property type="entry name" value="FabA"/>
    <property type="match status" value="1"/>
</dbReference>
<keyword evidence="1 2" id="KW-0456">Lyase</keyword>
<dbReference type="STRING" id="928856.SAMN04488049_1337"/>
<dbReference type="Gene3D" id="3.10.129.10">
    <property type="entry name" value="Hotdog Thioesterase"/>
    <property type="match status" value="1"/>
</dbReference>
<dbReference type="OrthoDB" id="9772788at2"/>
<evidence type="ECO:0000313" key="3">
    <source>
        <dbReference type="Proteomes" id="UP000052022"/>
    </source>
</evidence>
<dbReference type="PANTHER" id="PTHR30272:SF3">
    <property type="entry name" value="(3R)-HYDROXYMYRISTOYL-[ACYL CARRIER PROTEIN] DEHYDRATASE"/>
    <property type="match status" value="1"/>
</dbReference>
<dbReference type="InterPro" id="IPR013114">
    <property type="entry name" value="FabA_FabZ"/>
</dbReference>
<dbReference type="InterPro" id="IPR029069">
    <property type="entry name" value="HotDog_dom_sf"/>
</dbReference>
<protein>
    <submittedName>
        <fullName evidence="2">3-hydroxyacyl-[acyl-carrier-protein] dehydratase FabZ</fullName>
        <ecNumber evidence="2">4.2.1.59</ecNumber>
    </submittedName>
</protein>
<dbReference type="CDD" id="cd01288">
    <property type="entry name" value="FabZ"/>
    <property type="match status" value="1"/>
</dbReference>
<accession>A0A0P1FZK3</accession>
<dbReference type="EMBL" id="CYSD01000002">
    <property type="protein sequence ID" value="CUH74794.1"/>
    <property type="molecule type" value="Genomic_DNA"/>
</dbReference>
<dbReference type="RefSeq" id="WP_058288248.1">
    <property type="nucleotide sequence ID" value="NZ_CYSD01000002.1"/>
</dbReference>
<dbReference type="PANTHER" id="PTHR30272">
    <property type="entry name" value="3-HYDROXYACYL-[ACYL-CARRIER-PROTEIN] DEHYDRATASE"/>
    <property type="match status" value="1"/>
</dbReference>
<dbReference type="Proteomes" id="UP000052022">
    <property type="component" value="Unassembled WGS sequence"/>
</dbReference>
<keyword evidence="3" id="KW-1185">Reference proteome</keyword>
<evidence type="ECO:0000256" key="1">
    <source>
        <dbReference type="ARBA" id="ARBA00023239"/>
    </source>
</evidence>
<evidence type="ECO:0000313" key="2">
    <source>
        <dbReference type="EMBL" id="CUH74794.1"/>
    </source>
</evidence>
<dbReference type="EC" id="4.2.1.59" evidence="2"/>
<dbReference type="AlphaFoldDB" id="A0A0P1FZK3"/>